<dbReference type="Proteomes" id="UP000661280">
    <property type="component" value="Chromosome 5"/>
</dbReference>
<feature type="compositionally biased region" description="Pro residues" evidence="1">
    <location>
        <begin position="933"/>
        <end position="942"/>
    </location>
</feature>
<feature type="region of interest" description="Disordered" evidence="1">
    <location>
        <begin position="130"/>
        <end position="153"/>
    </location>
</feature>
<feature type="compositionally biased region" description="Polar residues" evidence="1">
    <location>
        <begin position="280"/>
        <end position="298"/>
    </location>
</feature>
<dbReference type="KEGG" id="aluc:AKAW2_51699A"/>
<accession>A0A7R8A217</accession>
<name>A0A7R8A217_ASPKA</name>
<feature type="region of interest" description="Disordered" evidence="1">
    <location>
        <begin position="183"/>
        <end position="308"/>
    </location>
</feature>
<dbReference type="RefSeq" id="XP_041545120.1">
    <property type="nucleotide sequence ID" value="XM_041691658.1"/>
</dbReference>
<proteinExistence type="predicted"/>
<feature type="compositionally biased region" description="Polar residues" evidence="1">
    <location>
        <begin position="250"/>
        <end position="265"/>
    </location>
</feature>
<sequence>MESASQPIEYVECRHPLFDVDQLEEPADTDQLCGKRIKTLTDMLLNGGRGVYDKLLEFHGWGYKYNTDSHPSLQPRRVKMAILMKILWNQAEYHQPKSLEELFNWERDAGPRLLRQGCVQGLNNYLPISRCSPDPPRVLQASDSRTRGSVRTSGDIPEEYVKVMEKQLYKIGKLDEELLELATPQGDQTEEEQSELIESSTDSSEDSEHTEWVPSTSPEDQGDEDEMSDIEEEETSDRGDGDPMEECSSGGRTPTPTTKVESPATQHRESFSESRRPSEQNTEGVSDPNTTTSTSQQFRRAEPVPTQHAQLVTEAVQRAVMKFTYHELERHQTAAPLDMPRPWLTANLNTMNNVQYSLHPVTAEVELLTADNPRRPRTTRSYRGRGPVSKKYSESAIGCAIVAGRLLDAGSTNIDRKQPGWQNRFTPLEQTFIEATDGQWDFLEREESIGLVECYANVLPQLGMGPTWDMRSAWRKFTGNFDQFACSYNEETTAHCECGPSRDSRTTVDGTRLTTLAPPVLETDRNGVSMEEVLSRVFDPQRQRTCIKCNHSVNYERRFKNVPMRLVVELGPNVSIRSHTKDITLSYRDDGGEGHKATYRWIGGIYSSAPGFLCLLWTGAERGVRCTNLYSYESDLHDGAILGFPMSENHADQVPEHFWRNQQIPLLFYERVMNPSIGELQVAVSAVSGMLESASQGELFLQQSPGWAPPELPPRQENQYPWERYMPKCIRRFKCANSDLRRMLVRGTQPQAQPQAQPQVQIQAQPQVQAQVQAQVQRQEQAAPNWPRRARAQPYAPAHPYAIMSMSPTPIMSADTPSPGTMMSASSYVGGAMPPPPPRTRPMYITRPGYVPPASPVRQHPPLHHPALHGSLASSPVAFPQQRVAYSPGIPTTAPPPYEVVQAMTNQMQLTNPNGNASGGYGPTMMGQSSSPRPQPQLPPTHPENWESRPGHHGPRQ</sequence>
<feature type="compositionally biased region" description="Polar residues" evidence="1">
    <location>
        <begin position="141"/>
        <end position="152"/>
    </location>
</feature>
<evidence type="ECO:0000313" key="3">
    <source>
        <dbReference type="Proteomes" id="UP000661280"/>
    </source>
</evidence>
<organism evidence="2 3">
    <name type="scientific">Aspergillus kawachii</name>
    <name type="common">White koji mold</name>
    <name type="synonym">Aspergillus awamori var. kawachi</name>
    <dbReference type="NCBI Taxonomy" id="1069201"/>
    <lineage>
        <taxon>Eukaryota</taxon>
        <taxon>Fungi</taxon>
        <taxon>Dikarya</taxon>
        <taxon>Ascomycota</taxon>
        <taxon>Pezizomycotina</taxon>
        <taxon>Eurotiomycetes</taxon>
        <taxon>Eurotiomycetidae</taxon>
        <taxon>Eurotiales</taxon>
        <taxon>Aspergillaceae</taxon>
        <taxon>Aspergillus</taxon>
        <taxon>Aspergillus subgen. Circumdati</taxon>
    </lineage>
</organism>
<feature type="region of interest" description="Disordered" evidence="1">
    <location>
        <begin position="909"/>
        <end position="957"/>
    </location>
</feature>
<keyword evidence="3" id="KW-1185">Reference proteome</keyword>
<dbReference type="AlphaFoldDB" id="A0A7R8A217"/>
<dbReference type="OrthoDB" id="5431239at2759"/>
<evidence type="ECO:0000313" key="2">
    <source>
        <dbReference type="EMBL" id="BCS01358.1"/>
    </source>
</evidence>
<dbReference type="EMBL" id="AP024429">
    <property type="protein sequence ID" value="BCS01358.1"/>
    <property type="molecule type" value="Genomic_DNA"/>
</dbReference>
<feature type="compositionally biased region" description="Basic and acidic residues" evidence="1">
    <location>
        <begin position="266"/>
        <end position="278"/>
    </location>
</feature>
<gene>
    <name evidence="2" type="ORF">AKAW2_51699A</name>
</gene>
<protein>
    <submittedName>
        <fullName evidence="2">Uncharacterized protein</fullName>
    </submittedName>
</protein>
<reference evidence="2" key="1">
    <citation type="submission" date="2021-01" db="EMBL/GenBank/DDBJ databases">
        <authorList>
            <consortium name="Aspergillus luchuensis mut. kawachii IFO 4304 genome sequencing consortium"/>
            <person name="Kazuki M."/>
            <person name="Futagami T."/>
        </authorList>
    </citation>
    <scope>NUCLEOTIDE SEQUENCE</scope>
    <source>
        <strain evidence="2">IFO 4308</strain>
    </source>
</reference>
<reference evidence="2" key="2">
    <citation type="submission" date="2021-02" db="EMBL/GenBank/DDBJ databases">
        <title>Aspergillus luchuensis mut. kawachii IFO 4304 genome sequence.</title>
        <authorList>
            <person name="Mori K."/>
            <person name="Kadooka C."/>
            <person name="Goto M."/>
            <person name="Futagami T."/>
        </authorList>
    </citation>
    <scope>NUCLEOTIDE SEQUENCE</scope>
    <source>
        <strain evidence="2">IFO 4308</strain>
    </source>
</reference>
<dbReference type="GeneID" id="64962679"/>
<evidence type="ECO:0000256" key="1">
    <source>
        <dbReference type="SAM" id="MobiDB-lite"/>
    </source>
</evidence>
<feature type="compositionally biased region" description="Acidic residues" evidence="1">
    <location>
        <begin position="220"/>
        <end position="235"/>
    </location>
</feature>